<evidence type="ECO:0000256" key="3">
    <source>
        <dbReference type="ARBA" id="ARBA00022598"/>
    </source>
</evidence>
<evidence type="ECO:0000256" key="10">
    <source>
        <dbReference type="HAMAP-Rule" id="MF_02007"/>
    </source>
</evidence>
<evidence type="ECO:0000256" key="11">
    <source>
        <dbReference type="PROSITE-ProRule" id="PRU00182"/>
    </source>
</evidence>
<dbReference type="Proteomes" id="UP000287865">
    <property type="component" value="Unassembled WGS sequence"/>
</dbReference>
<comment type="subunit">
    <text evidence="1 10">Homodimer.</text>
</comment>
<evidence type="ECO:0000256" key="5">
    <source>
        <dbReference type="ARBA" id="ARBA00022840"/>
    </source>
</evidence>
<name>A0A327WRZ5_9GAMM</name>
<keyword evidence="6 11" id="KW-0694">RNA-binding</keyword>
<dbReference type="PANTHER" id="PTHR11766:SF1">
    <property type="entry name" value="TYROSINE--TRNA LIGASE"/>
    <property type="match status" value="1"/>
</dbReference>
<dbReference type="InterPro" id="IPR002307">
    <property type="entry name" value="Tyr-tRNA-ligase"/>
</dbReference>
<sequence length="398" mass="44108">MNGKPGVAEFLRGVDEVLVADELEKKLASGKQLVVKAGFDPTAPDLHLGHTVLINKLKILQDMGHQVVFLIGDFTGMIGDPTGKNVTRKPLSRDDVLANAQTYKEQVFKILDPDKTQVRFNSEWMGKLGADGLIKLAASQTVARMLERDDFKKRYQGGQPIAIHEFLYPLIQGWDSVELRADIEMGGTDQRFNLLMGRELQKEQGQTPQTVVTVPLLEGLDGVQKMSKSLGNYIGITDAPNDMFGKVMSVSDDLMWRYFELLSFRSEEELQALRARVEGGANPRDIKIELAQELITRFHDSAAADAALQDFIQRFQKNAIPDDMPELTLNLAPEQLGIASVLKEAGLVASTSEAMRMIKQGAVKIDGDKVSDAKHLCQSGSEHVYQVGKRKFARIQIS</sequence>
<dbReference type="SUPFAM" id="SSF55174">
    <property type="entry name" value="Alpha-L RNA-binding motif"/>
    <property type="match status" value="1"/>
</dbReference>
<dbReference type="RefSeq" id="WP_111570074.1">
    <property type="nucleotide sequence ID" value="NZ_PIPK01000011.1"/>
</dbReference>
<keyword evidence="4 10" id="KW-0547">Nucleotide-binding</keyword>
<evidence type="ECO:0000259" key="12">
    <source>
        <dbReference type="SMART" id="SM00363"/>
    </source>
</evidence>
<dbReference type="NCBIfam" id="TIGR00234">
    <property type="entry name" value="tyrS"/>
    <property type="match status" value="1"/>
</dbReference>
<dbReference type="SMART" id="SM00363">
    <property type="entry name" value="S4"/>
    <property type="match status" value="1"/>
</dbReference>
<comment type="similarity">
    <text evidence="10">Belongs to the class-I aminoacyl-tRNA synthetase family. TyrS type 2 subfamily.</text>
</comment>
<evidence type="ECO:0000313" key="16">
    <source>
        <dbReference type="Proteomes" id="UP000287865"/>
    </source>
</evidence>
<dbReference type="FunFam" id="3.40.50.620:FF:000061">
    <property type="entry name" value="Tyrosine--tRNA ligase"/>
    <property type="match status" value="1"/>
</dbReference>
<dbReference type="GO" id="GO:0006437">
    <property type="term" value="P:tyrosyl-tRNA aminoacylation"/>
    <property type="evidence" value="ECO:0007669"/>
    <property type="project" value="UniProtKB-UniRule"/>
</dbReference>
<proteinExistence type="inferred from homology"/>
<dbReference type="FunFam" id="3.10.290.10:FF:000022">
    <property type="entry name" value="Tyrosine--tRNA ligase"/>
    <property type="match status" value="1"/>
</dbReference>
<feature type="short sequence motif" description="'KMSKS' region" evidence="10">
    <location>
        <begin position="225"/>
        <end position="229"/>
    </location>
</feature>
<evidence type="ECO:0000256" key="8">
    <source>
        <dbReference type="ARBA" id="ARBA00023146"/>
    </source>
</evidence>
<evidence type="ECO:0000256" key="7">
    <source>
        <dbReference type="ARBA" id="ARBA00022917"/>
    </source>
</evidence>
<dbReference type="GO" id="GO:0005524">
    <property type="term" value="F:ATP binding"/>
    <property type="evidence" value="ECO:0007669"/>
    <property type="project" value="UniProtKB-UniRule"/>
</dbReference>
<dbReference type="InterPro" id="IPR002942">
    <property type="entry name" value="S4_RNA-bd"/>
</dbReference>
<feature type="domain" description="RNA-binding S4" evidence="12">
    <location>
        <begin position="336"/>
        <end position="396"/>
    </location>
</feature>
<dbReference type="Pfam" id="PF01479">
    <property type="entry name" value="S4"/>
    <property type="match status" value="1"/>
</dbReference>
<dbReference type="InterPro" id="IPR001412">
    <property type="entry name" value="aa-tRNA-synth_I_CS"/>
</dbReference>
<dbReference type="Gene3D" id="3.10.290.10">
    <property type="entry name" value="RNA-binding S4 domain"/>
    <property type="match status" value="1"/>
</dbReference>
<comment type="function">
    <text evidence="10">Catalyzes the attachment of tyrosine to tRNA(Tyr) in a two-step reaction: tyrosine is first activated by ATP to form Tyr-AMP and then transferred to the acceptor end of tRNA(Tyr).</text>
</comment>
<comment type="subcellular location">
    <subcellularLocation>
        <location evidence="10">Cytoplasm</location>
    </subcellularLocation>
</comment>
<keyword evidence="3 10" id="KW-0436">Ligase</keyword>
<protein>
    <recommendedName>
        <fullName evidence="10">Tyrosine--tRNA ligase</fullName>
        <ecNumber evidence="10">6.1.1.1</ecNumber>
    </recommendedName>
    <alternativeName>
        <fullName evidence="10">Tyrosyl-tRNA synthetase</fullName>
        <shortName evidence="10">TyrRS</shortName>
    </alternativeName>
</protein>
<dbReference type="InterPro" id="IPR024108">
    <property type="entry name" value="Tyr-tRNA-ligase_bac_2"/>
</dbReference>
<dbReference type="AlphaFoldDB" id="A0A327WRZ5"/>
<evidence type="ECO:0000256" key="9">
    <source>
        <dbReference type="ARBA" id="ARBA00048248"/>
    </source>
</evidence>
<dbReference type="Gene3D" id="3.40.50.620">
    <property type="entry name" value="HUPs"/>
    <property type="match status" value="1"/>
</dbReference>
<evidence type="ECO:0000256" key="4">
    <source>
        <dbReference type="ARBA" id="ARBA00022741"/>
    </source>
</evidence>
<keyword evidence="7 10" id="KW-0648">Protein biosynthesis</keyword>
<dbReference type="EMBL" id="QLMD01000012">
    <property type="protein sequence ID" value="RAJ94956.1"/>
    <property type="molecule type" value="Genomic_DNA"/>
</dbReference>
<keyword evidence="2 10" id="KW-0963">Cytoplasm</keyword>
<dbReference type="EC" id="6.1.1.1" evidence="10"/>
<keyword evidence="8 10" id="KW-0030">Aminoacyl-tRNA synthetase</keyword>
<dbReference type="CDD" id="cd00805">
    <property type="entry name" value="TyrRS_core"/>
    <property type="match status" value="1"/>
</dbReference>
<keyword evidence="5 10" id="KW-0067">ATP-binding</keyword>
<dbReference type="EMBL" id="PIPK01000011">
    <property type="protein sequence ID" value="RUO22165.1"/>
    <property type="molecule type" value="Genomic_DNA"/>
</dbReference>
<dbReference type="InterPro" id="IPR014729">
    <property type="entry name" value="Rossmann-like_a/b/a_fold"/>
</dbReference>
<feature type="short sequence motif" description="'HIGH' region" evidence="10">
    <location>
        <begin position="41"/>
        <end position="50"/>
    </location>
</feature>
<comment type="catalytic activity">
    <reaction evidence="9 10">
        <text>tRNA(Tyr) + L-tyrosine + ATP = L-tyrosyl-tRNA(Tyr) + AMP + diphosphate + H(+)</text>
        <dbReference type="Rhea" id="RHEA:10220"/>
        <dbReference type="Rhea" id="RHEA-COMP:9706"/>
        <dbReference type="Rhea" id="RHEA-COMP:9707"/>
        <dbReference type="ChEBI" id="CHEBI:15378"/>
        <dbReference type="ChEBI" id="CHEBI:30616"/>
        <dbReference type="ChEBI" id="CHEBI:33019"/>
        <dbReference type="ChEBI" id="CHEBI:58315"/>
        <dbReference type="ChEBI" id="CHEBI:78442"/>
        <dbReference type="ChEBI" id="CHEBI:78536"/>
        <dbReference type="ChEBI" id="CHEBI:456215"/>
        <dbReference type="EC" id="6.1.1.1"/>
    </reaction>
</comment>
<dbReference type="InterPro" id="IPR036986">
    <property type="entry name" value="S4_RNA-bd_sf"/>
</dbReference>
<dbReference type="GO" id="GO:0004831">
    <property type="term" value="F:tyrosine-tRNA ligase activity"/>
    <property type="evidence" value="ECO:0007669"/>
    <property type="project" value="UniProtKB-UniRule"/>
</dbReference>
<organism evidence="13 15">
    <name type="scientific">Aliidiomarina maris</name>
    <dbReference type="NCBI Taxonomy" id="531312"/>
    <lineage>
        <taxon>Bacteria</taxon>
        <taxon>Pseudomonadati</taxon>
        <taxon>Pseudomonadota</taxon>
        <taxon>Gammaproteobacteria</taxon>
        <taxon>Alteromonadales</taxon>
        <taxon>Idiomarinaceae</taxon>
        <taxon>Aliidiomarina</taxon>
    </lineage>
</organism>
<keyword evidence="16" id="KW-1185">Reference proteome</keyword>
<dbReference type="PROSITE" id="PS00178">
    <property type="entry name" value="AA_TRNA_LIGASE_I"/>
    <property type="match status" value="1"/>
</dbReference>
<accession>A0A327WRZ5</accession>
<dbReference type="Pfam" id="PF00579">
    <property type="entry name" value="tRNA-synt_1b"/>
    <property type="match status" value="1"/>
</dbReference>
<dbReference type="OrthoDB" id="9804243at2"/>
<dbReference type="Gene3D" id="1.10.240.10">
    <property type="entry name" value="Tyrosyl-Transfer RNA Synthetase"/>
    <property type="match status" value="1"/>
</dbReference>
<evidence type="ECO:0000313" key="15">
    <source>
        <dbReference type="Proteomes" id="UP000249203"/>
    </source>
</evidence>
<dbReference type="GO" id="GO:0003723">
    <property type="term" value="F:RNA binding"/>
    <property type="evidence" value="ECO:0007669"/>
    <property type="project" value="UniProtKB-KW"/>
</dbReference>
<feature type="binding site" evidence="10">
    <location>
        <position position="228"/>
    </location>
    <ligand>
        <name>ATP</name>
        <dbReference type="ChEBI" id="CHEBI:30616"/>
    </ligand>
</feature>
<reference evidence="14 16" key="1">
    <citation type="journal article" date="2018" name="Front. Microbiol.">
        <title>Genome-Based Analysis Reveals the Taxonomy and Diversity of the Family Idiomarinaceae.</title>
        <authorList>
            <person name="Liu Y."/>
            <person name="Lai Q."/>
            <person name="Shao Z."/>
        </authorList>
    </citation>
    <scope>NUCLEOTIDE SEQUENCE [LARGE SCALE GENOMIC DNA]</scope>
    <source>
        <strain evidence="14 16">CF12-14</strain>
    </source>
</reference>
<dbReference type="HAMAP" id="MF_02007">
    <property type="entry name" value="Tyr_tRNA_synth_type2"/>
    <property type="match status" value="1"/>
</dbReference>
<evidence type="ECO:0000256" key="1">
    <source>
        <dbReference type="ARBA" id="ARBA00011738"/>
    </source>
</evidence>
<dbReference type="FunFam" id="1.10.240.10:FF:000006">
    <property type="entry name" value="Tyrosine--tRNA ligase"/>
    <property type="match status" value="1"/>
</dbReference>
<dbReference type="InterPro" id="IPR024088">
    <property type="entry name" value="Tyr-tRNA-ligase_bac-type"/>
</dbReference>
<evidence type="ECO:0000313" key="13">
    <source>
        <dbReference type="EMBL" id="RAJ94956.1"/>
    </source>
</evidence>
<dbReference type="PRINTS" id="PR01040">
    <property type="entry name" value="TRNASYNTHTYR"/>
</dbReference>
<gene>
    <name evidence="10" type="primary">tyrS</name>
    <name evidence="13" type="ORF">B0I24_11242</name>
    <name evidence="14" type="ORF">CWE07_11305</name>
</gene>
<dbReference type="CDD" id="cd00165">
    <property type="entry name" value="S4"/>
    <property type="match status" value="1"/>
</dbReference>
<reference evidence="13 15" key="2">
    <citation type="submission" date="2018-06" db="EMBL/GenBank/DDBJ databases">
        <title>Genomic Encyclopedia of Type Strains, Phase III (KMG-III): the genomes of soil and plant-associated and newly described type strains.</title>
        <authorList>
            <person name="Whitman W."/>
        </authorList>
    </citation>
    <scope>NUCLEOTIDE SEQUENCE [LARGE SCALE GENOMIC DNA]</scope>
    <source>
        <strain evidence="13 15">CGMCC 1.15366</strain>
    </source>
</reference>
<evidence type="ECO:0000256" key="2">
    <source>
        <dbReference type="ARBA" id="ARBA00022490"/>
    </source>
</evidence>
<dbReference type="GO" id="GO:0005829">
    <property type="term" value="C:cytosol"/>
    <property type="evidence" value="ECO:0007669"/>
    <property type="project" value="TreeGrafter"/>
</dbReference>
<comment type="caution">
    <text evidence="13">The sequence shown here is derived from an EMBL/GenBank/DDBJ whole genome shotgun (WGS) entry which is preliminary data.</text>
</comment>
<dbReference type="InterPro" id="IPR002305">
    <property type="entry name" value="aa-tRNA-synth_Ic"/>
</dbReference>
<evidence type="ECO:0000256" key="6">
    <source>
        <dbReference type="ARBA" id="ARBA00022884"/>
    </source>
</evidence>
<evidence type="ECO:0000313" key="14">
    <source>
        <dbReference type="EMBL" id="RUO22165.1"/>
    </source>
</evidence>
<dbReference type="SUPFAM" id="SSF52374">
    <property type="entry name" value="Nucleotidylyl transferase"/>
    <property type="match status" value="1"/>
</dbReference>
<dbReference type="PROSITE" id="PS50889">
    <property type="entry name" value="S4"/>
    <property type="match status" value="1"/>
</dbReference>
<dbReference type="Proteomes" id="UP000249203">
    <property type="component" value="Unassembled WGS sequence"/>
</dbReference>
<dbReference type="PANTHER" id="PTHR11766">
    <property type="entry name" value="TYROSYL-TRNA SYNTHETASE"/>
    <property type="match status" value="1"/>
</dbReference>